<comment type="caution">
    <text evidence="4">The sequence shown here is derived from an EMBL/GenBank/DDBJ whole genome shotgun (WGS) entry which is preliminary data.</text>
</comment>
<keyword evidence="1" id="KW-0677">Repeat</keyword>
<dbReference type="PROSITE" id="PS50084">
    <property type="entry name" value="KH_TYPE_1"/>
    <property type="match status" value="2"/>
</dbReference>
<reference evidence="4 5" key="1">
    <citation type="submission" date="2016-02" db="EMBL/GenBank/DDBJ databases">
        <title>Genome analysis of coral dinoflagellate symbionts highlights evolutionary adaptations to a symbiotic lifestyle.</title>
        <authorList>
            <person name="Aranda M."/>
            <person name="Li Y."/>
            <person name="Liew Y.J."/>
            <person name="Baumgarten S."/>
            <person name="Simakov O."/>
            <person name="Wilson M."/>
            <person name="Piel J."/>
            <person name="Ashoor H."/>
            <person name="Bougouffa S."/>
            <person name="Bajic V.B."/>
            <person name="Ryu T."/>
            <person name="Ravasi T."/>
            <person name="Bayer T."/>
            <person name="Micklem G."/>
            <person name="Kim H."/>
            <person name="Bhak J."/>
            <person name="Lajeunesse T.C."/>
            <person name="Voolstra C.R."/>
        </authorList>
    </citation>
    <scope>NUCLEOTIDE SEQUENCE [LARGE SCALE GENOMIC DNA]</scope>
    <source>
        <strain evidence="4 5">CCMP2467</strain>
    </source>
</reference>
<evidence type="ECO:0000313" key="4">
    <source>
        <dbReference type="EMBL" id="OLP77356.1"/>
    </source>
</evidence>
<dbReference type="InterPro" id="IPR004088">
    <property type="entry name" value="KH_dom_type_1"/>
</dbReference>
<dbReference type="SUPFAM" id="SSF54791">
    <property type="entry name" value="Eukaryotic type KH-domain (KH-domain type I)"/>
    <property type="match status" value="2"/>
</dbReference>
<dbReference type="AlphaFoldDB" id="A0A1Q9C369"/>
<gene>
    <name evidence="4" type="primary">NOVA1</name>
    <name evidence="4" type="ORF">AK812_SmicGene42587</name>
</gene>
<dbReference type="Pfam" id="PF00013">
    <property type="entry name" value="KH_1"/>
    <property type="match status" value="2"/>
</dbReference>
<dbReference type="Proteomes" id="UP000186817">
    <property type="component" value="Unassembled WGS sequence"/>
</dbReference>
<proteinExistence type="predicted"/>
<evidence type="ECO:0000259" key="3">
    <source>
        <dbReference type="SMART" id="SM00322"/>
    </source>
</evidence>
<keyword evidence="2" id="KW-0694">RNA-binding</keyword>
<feature type="domain" description="K Homology" evidence="3">
    <location>
        <begin position="22"/>
        <end position="96"/>
    </location>
</feature>
<organism evidence="4 5">
    <name type="scientific">Symbiodinium microadriaticum</name>
    <name type="common">Dinoflagellate</name>
    <name type="synonym">Zooxanthella microadriatica</name>
    <dbReference type="NCBI Taxonomy" id="2951"/>
    <lineage>
        <taxon>Eukaryota</taxon>
        <taxon>Sar</taxon>
        <taxon>Alveolata</taxon>
        <taxon>Dinophyceae</taxon>
        <taxon>Suessiales</taxon>
        <taxon>Symbiodiniaceae</taxon>
        <taxon>Symbiodinium</taxon>
    </lineage>
</organism>
<protein>
    <submittedName>
        <fullName evidence="4">RNA-binding protein Nova-1</fullName>
    </submittedName>
</protein>
<evidence type="ECO:0000256" key="1">
    <source>
        <dbReference type="ARBA" id="ARBA00022737"/>
    </source>
</evidence>
<evidence type="ECO:0000256" key="2">
    <source>
        <dbReference type="PROSITE-ProRule" id="PRU00117"/>
    </source>
</evidence>
<name>A0A1Q9C369_SYMMI</name>
<dbReference type="PANTHER" id="PTHR10288">
    <property type="entry name" value="KH DOMAIN CONTAINING RNA BINDING PROTEIN"/>
    <property type="match status" value="1"/>
</dbReference>
<evidence type="ECO:0000313" key="5">
    <source>
        <dbReference type="Proteomes" id="UP000186817"/>
    </source>
</evidence>
<keyword evidence="5" id="KW-1185">Reference proteome</keyword>
<dbReference type="InterPro" id="IPR036612">
    <property type="entry name" value="KH_dom_type_1_sf"/>
</dbReference>
<dbReference type="CDD" id="cd00105">
    <property type="entry name" value="KH-I"/>
    <property type="match status" value="1"/>
</dbReference>
<dbReference type="GO" id="GO:0003723">
    <property type="term" value="F:RNA binding"/>
    <property type="evidence" value="ECO:0007669"/>
    <property type="project" value="UniProtKB-UniRule"/>
</dbReference>
<sequence>MKRSFDAYGPAGGAPKFARSGPVVALKMLVSPKEAGTLIGKGGMTQKQISDITGCKLHLSGMNELYPGTQMQEVCVRAEHPDAVSNGVLQILSKLSEETGKVMGGEWEVEDGGARVHFIVPTSAARNIIGKGGEYIKGLRQASGMKVHIEEVVLGNGDAAEQVISLAGPLLNMQTALPMILEKDGGCRHSACGEPAADDDDEDDDEDDALRCWHW</sequence>
<accession>A0A1Q9C369</accession>
<feature type="domain" description="K Homology" evidence="3">
    <location>
        <begin position="112"/>
        <end position="185"/>
    </location>
</feature>
<dbReference type="InterPro" id="IPR004087">
    <property type="entry name" value="KH_dom"/>
</dbReference>
<dbReference type="SMART" id="SM00322">
    <property type="entry name" value="KH"/>
    <property type="match status" value="2"/>
</dbReference>
<dbReference type="OrthoDB" id="441329at2759"/>
<dbReference type="Gene3D" id="3.30.1370.10">
    <property type="entry name" value="K Homology domain, type 1"/>
    <property type="match status" value="2"/>
</dbReference>
<dbReference type="EMBL" id="LSRX01001783">
    <property type="protein sequence ID" value="OLP77356.1"/>
    <property type="molecule type" value="Genomic_DNA"/>
</dbReference>